<protein>
    <submittedName>
        <fullName evidence="3">3-oxoacyl-[acyl-carrier-protein] reductase FabG</fullName>
    </submittedName>
</protein>
<dbReference type="NCBIfam" id="NF006598">
    <property type="entry name" value="PRK09135.1"/>
    <property type="match status" value="1"/>
</dbReference>
<evidence type="ECO:0000313" key="3">
    <source>
        <dbReference type="EMBL" id="CDZ76011.1"/>
    </source>
</evidence>
<dbReference type="PANTHER" id="PTHR43639">
    <property type="entry name" value="OXIDOREDUCTASE, SHORT-CHAIN DEHYDROGENASE/REDUCTASE FAMILY (AFU_ORTHOLOGUE AFUA_5G02870)"/>
    <property type="match status" value="1"/>
</dbReference>
<keyword evidence="4" id="KW-1185">Reference proteome</keyword>
<comment type="similarity">
    <text evidence="1">Belongs to the short-chain dehydrogenases/reductases (SDR) family.</text>
</comment>
<name>A0A078KSH2_9GAMM</name>
<dbReference type="Pfam" id="PF13561">
    <property type="entry name" value="adh_short_C2"/>
    <property type="match status" value="1"/>
</dbReference>
<dbReference type="PRINTS" id="PR00081">
    <property type="entry name" value="GDHRDH"/>
</dbReference>
<evidence type="ECO:0000256" key="1">
    <source>
        <dbReference type="ARBA" id="ARBA00006484"/>
    </source>
</evidence>
<dbReference type="SUPFAM" id="SSF51735">
    <property type="entry name" value="NAD(P)-binding Rossmann-fold domains"/>
    <property type="match status" value="1"/>
</dbReference>
<dbReference type="FunFam" id="3.40.50.720:FF:000084">
    <property type="entry name" value="Short-chain dehydrogenase reductase"/>
    <property type="match status" value="1"/>
</dbReference>
<sequence length="249" mass="27262">MNQANKQAVRVALITGAARRIGAAIAKHLHQAGFKVVIHCHHSLAEAQRLAQSLNQQRPDSAHVLQQDLCVPKVAKQLIAAALAFAGRLDLLVNNASIFTKTNFAEFNQQNWDNLFATNVRAPFELSLAARPYLAAQQGQIINISDIHSETPLKDYAEYCQTKAALTMQTKALAREFAPEVRVNAVAPGAIAWPENDNALNKQIQEKIIAQTPLKRHGEPQFIAQAVLALVENVFITGQVLRVDGGRSI</sequence>
<gene>
    <name evidence="3" type="primary">fabG_2</name>
    <name evidence="3" type="ORF">BN59_00275</name>
</gene>
<dbReference type="eggNOG" id="COG1028">
    <property type="taxonomic scope" value="Bacteria"/>
</dbReference>
<dbReference type="Gene3D" id="3.40.50.720">
    <property type="entry name" value="NAD(P)-binding Rossmann-like Domain"/>
    <property type="match status" value="1"/>
</dbReference>
<dbReference type="PRINTS" id="PR00080">
    <property type="entry name" value="SDRFAMILY"/>
</dbReference>
<dbReference type="Proteomes" id="UP000044071">
    <property type="component" value="Unassembled WGS sequence"/>
</dbReference>
<dbReference type="OrthoDB" id="9793499at2"/>
<proteinExistence type="inferred from homology"/>
<evidence type="ECO:0000256" key="2">
    <source>
        <dbReference type="ARBA" id="ARBA00023002"/>
    </source>
</evidence>
<organism evidence="3 4">
    <name type="scientific">Legionella massiliensis</name>
    <dbReference type="NCBI Taxonomy" id="1034943"/>
    <lineage>
        <taxon>Bacteria</taxon>
        <taxon>Pseudomonadati</taxon>
        <taxon>Pseudomonadota</taxon>
        <taxon>Gammaproteobacteria</taxon>
        <taxon>Legionellales</taxon>
        <taxon>Legionellaceae</taxon>
        <taxon>Legionella</taxon>
    </lineage>
</organism>
<dbReference type="InterPro" id="IPR036291">
    <property type="entry name" value="NAD(P)-bd_dom_sf"/>
</dbReference>
<evidence type="ECO:0000313" key="4">
    <source>
        <dbReference type="Proteomes" id="UP000044071"/>
    </source>
</evidence>
<keyword evidence="2" id="KW-0560">Oxidoreductase</keyword>
<dbReference type="InterPro" id="IPR002347">
    <property type="entry name" value="SDR_fam"/>
</dbReference>
<dbReference type="EMBL" id="CCSB01000001">
    <property type="protein sequence ID" value="CDZ76011.1"/>
    <property type="molecule type" value="Genomic_DNA"/>
</dbReference>
<reference evidence="3 4" key="1">
    <citation type="submission" date="2014-06" db="EMBL/GenBank/DDBJ databases">
        <authorList>
            <person name="Urmite Genomes Urmite Genomes"/>
        </authorList>
    </citation>
    <scope>NUCLEOTIDE SEQUENCE [LARGE SCALE GENOMIC DNA]</scope>
</reference>
<accession>A0A078KSH2</accession>
<dbReference type="PANTHER" id="PTHR43639:SF1">
    <property type="entry name" value="SHORT-CHAIN DEHYDROGENASE_REDUCTASE FAMILY PROTEIN"/>
    <property type="match status" value="1"/>
</dbReference>
<dbReference type="RefSeq" id="WP_043872631.1">
    <property type="nucleotide sequence ID" value="NZ_CCVW01000001.1"/>
</dbReference>
<dbReference type="AlphaFoldDB" id="A0A078KSH2"/>
<dbReference type="STRING" id="1034943.BN59_00275"/>
<dbReference type="GO" id="GO:0016491">
    <property type="term" value="F:oxidoreductase activity"/>
    <property type="evidence" value="ECO:0007669"/>
    <property type="project" value="UniProtKB-KW"/>
</dbReference>